<proteinExistence type="predicted"/>
<reference evidence="2" key="1">
    <citation type="journal article" date="2011" name="J. Bacteriol.">
        <title>Genome sequences of eight morphologically diverse alphaproteobacteria.</title>
        <authorList>
            <consortium name="US DOE Joint Genome Institute"/>
            <person name="Brown P.J."/>
            <person name="Kysela D.T."/>
            <person name="Buechlein A."/>
            <person name="Hemmerich C."/>
            <person name="Brun Y.V."/>
        </authorList>
    </citation>
    <scope>NUCLEOTIDE SEQUENCE [LARGE SCALE GENOMIC DNA]</scope>
    <source>
        <strain evidence="2">ATCC 49814 / DSM 5838 / IFAM 1418</strain>
    </source>
</reference>
<dbReference type="RefSeq" id="WP_015826956.1">
    <property type="nucleotide sequence ID" value="NC_012982.1"/>
</dbReference>
<dbReference type="Proteomes" id="UP000002745">
    <property type="component" value="Chromosome"/>
</dbReference>
<keyword evidence="2" id="KW-1185">Reference proteome</keyword>
<dbReference type="EMBL" id="CP001678">
    <property type="protein sequence ID" value="ACT58806.1"/>
    <property type="molecule type" value="Genomic_DNA"/>
</dbReference>
<dbReference type="AlphaFoldDB" id="C6XRH4"/>
<sequence length="42" mass="4482">MSASHEDGGISLIVAGAERARTITDGKVRDIQKVNASLRMRA</sequence>
<evidence type="ECO:0000313" key="1">
    <source>
        <dbReference type="EMBL" id="ACT58806.1"/>
    </source>
</evidence>
<dbReference type="KEGG" id="hba:Hbal_1114"/>
<protein>
    <submittedName>
        <fullName evidence="1">Uncharacterized protein</fullName>
    </submittedName>
</protein>
<evidence type="ECO:0000313" key="2">
    <source>
        <dbReference type="Proteomes" id="UP000002745"/>
    </source>
</evidence>
<dbReference type="STRING" id="582402.Hbal_1114"/>
<organism evidence="1 2">
    <name type="scientific">Hirschia baltica (strain ATCC 49814 / DSM 5838 / IFAM 1418)</name>
    <dbReference type="NCBI Taxonomy" id="582402"/>
    <lineage>
        <taxon>Bacteria</taxon>
        <taxon>Pseudomonadati</taxon>
        <taxon>Pseudomonadota</taxon>
        <taxon>Alphaproteobacteria</taxon>
        <taxon>Hyphomonadales</taxon>
        <taxon>Hyphomonadaceae</taxon>
        <taxon>Hirschia</taxon>
    </lineage>
</organism>
<accession>C6XRH4</accession>
<dbReference type="HOGENOM" id="CLU_3252572_0_0_5"/>
<name>C6XRH4_HIRBI</name>
<gene>
    <name evidence="1" type="ordered locus">Hbal_1114</name>
</gene>